<dbReference type="Proteomes" id="UP000037843">
    <property type="component" value="Unassembled WGS sequence"/>
</dbReference>
<dbReference type="KEGG" id="miz:BAB75_03950"/>
<protein>
    <recommendedName>
        <fullName evidence="1">Carrier domain-containing protein</fullName>
    </recommendedName>
</protein>
<gene>
    <name evidence="2" type="ORF">AN908_28035</name>
    <name evidence="3" type="ORF">AN912_29670</name>
</gene>
<evidence type="ECO:0000313" key="2">
    <source>
        <dbReference type="EMBL" id="KPG02342.1"/>
    </source>
</evidence>
<dbReference type="AlphaFoldDB" id="A0A7V8LJD3"/>
<name>A0A7V8LJD3_9MYCO</name>
<dbReference type="InterPro" id="IPR036736">
    <property type="entry name" value="ACP-like_sf"/>
</dbReference>
<dbReference type="EMBL" id="LJFS01000075">
    <property type="protein sequence ID" value="KPG20941.1"/>
    <property type="molecule type" value="Genomic_DNA"/>
</dbReference>
<dbReference type="Gene3D" id="1.10.1200.10">
    <property type="entry name" value="ACP-like"/>
    <property type="match status" value="1"/>
</dbReference>
<evidence type="ECO:0000313" key="5">
    <source>
        <dbReference type="Proteomes" id="UP000037962"/>
    </source>
</evidence>
<comment type="caution">
    <text evidence="2">The sequence shown here is derived from an EMBL/GenBank/DDBJ whole genome shotgun (WGS) entry which is preliminary data.</text>
</comment>
<proteinExistence type="predicted"/>
<dbReference type="SUPFAM" id="SSF47336">
    <property type="entry name" value="ACP-like"/>
    <property type="match status" value="1"/>
</dbReference>
<dbReference type="GeneID" id="45763057"/>
<dbReference type="EMBL" id="LJFO01000032">
    <property type="protein sequence ID" value="KPG02342.1"/>
    <property type="molecule type" value="Genomic_DNA"/>
</dbReference>
<dbReference type="InterPro" id="IPR009081">
    <property type="entry name" value="PP-bd_ACP"/>
</dbReference>
<evidence type="ECO:0000313" key="4">
    <source>
        <dbReference type="Proteomes" id="UP000037843"/>
    </source>
</evidence>
<dbReference type="Proteomes" id="UP000037962">
    <property type="component" value="Unassembled WGS sequence"/>
</dbReference>
<dbReference type="Pfam" id="PF00550">
    <property type="entry name" value="PP-binding"/>
    <property type="match status" value="1"/>
</dbReference>
<reference evidence="4 5" key="1">
    <citation type="submission" date="2015-09" db="EMBL/GenBank/DDBJ databases">
        <title>Genome Sequences of Mycobacterium immunogenum Isolates, Recuperated from a Chloraminated Drinking Water Distribution System Simulator Subjected to Episodes of Nitrification.</title>
        <authorList>
            <person name="Gomez-Alvarez V."/>
            <person name="Revetta R.P."/>
        </authorList>
    </citation>
    <scope>NUCLEOTIDE SEQUENCE [LARGE SCALE GENOMIC DNA]</scope>
    <source>
        <strain evidence="2 4">H008</strain>
        <strain evidence="3 5">H076</strain>
    </source>
</reference>
<dbReference type="PROSITE" id="PS50075">
    <property type="entry name" value="CARRIER"/>
    <property type="match status" value="1"/>
</dbReference>
<dbReference type="RefSeq" id="WP_043080193.1">
    <property type="nucleotide sequence ID" value="NZ_CP011530.1"/>
</dbReference>
<accession>A0A7V8LJD3</accession>
<sequence length="83" mass="9208">MSDTTRDRILAAVCEVLYISESELFDGDSTDLRELGLDSVRFVLLMKKLDVTRGSDLQKRLVADLSVAGWTQMLELGQSEGVT</sequence>
<evidence type="ECO:0000259" key="1">
    <source>
        <dbReference type="PROSITE" id="PS50075"/>
    </source>
</evidence>
<feature type="domain" description="Carrier" evidence="1">
    <location>
        <begin position="3"/>
        <end position="83"/>
    </location>
</feature>
<organism evidence="2 4">
    <name type="scientific">Mycobacteroides immunogenum</name>
    <dbReference type="NCBI Taxonomy" id="83262"/>
    <lineage>
        <taxon>Bacteria</taxon>
        <taxon>Bacillati</taxon>
        <taxon>Actinomycetota</taxon>
        <taxon>Actinomycetes</taxon>
        <taxon>Mycobacteriales</taxon>
        <taxon>Mycobacteriaceae</taxon>
        <taxon>Mycobacteroides</taxon>
    </lineage>
</organism>
<evidence type="ECO:0000313" key="3">
    <source>
        <dbReference type="EMBL" id="KPG20941.1"/>
    </source>
</evidence>
<keyword evidence="5" id="KW-1185">Reference proteome</keyword>